<keyword evidence="12" id="KW-1185">Reference proteome</keyword>
<dbReference type="InterPro" id="IPR051919">
    <property type="entry name" value="W-dependent_AOR"/>
</dbReference>
<reference evidence="11 12" key="1">
    <citation type="journal article" date="2019" name="Int. J. Syst. Evol. Microbiol.">
        <title>The Global Catalogue of Microorganisms (GCM) 10K type strain sequencing project: providing services to taxonomists for standard genome sequencing and annotation.</title>
        <authorList>
            <consortium name="The Broad Institute Genomics Platform"/>
            <consortium name="The Broad Institute Genome Sequencing Center for Infectious Disease"/>
            <person name="Wu L."/>
            <person name="Ma J."/>
        </authorList>
    </citation>
    <scope>NUCLEOTIDE SEQUENCE [LARGE SCALE GENOMIC DNA]</scope>
    <source>
        <strain evidence="11 12">CGMCC 1.12563</strain>
    </source>
</reference>
<dbReference type="Pfam" id="PF01314">
    <property type="entry name" value="AFOR_C"/>
    <property type="match status" value="1"/>
</dbReference>
<protein>
    <submittedName>
        <fullName evidence="11">Aldehyde ferredoxin oxidoreductase family protein</fullName>
    </submittedName>
</protein>
<dbReference type="InterPro" id="IPR036021">
    <property type="entry name" value="Tungsten_al_ferr_oxy-like_C"/>
</dbReference>
<dbReference type="InterPro" id="IPR013985">
    <property type="entry name" value="Ald_Fedxn_OxRdtase_dom3"/>
</dbReference>
<keyword evidence="4" id="KW-0479">Metal-binding</keyword>
<organism evidence="11 12">
    <name type="scientific">Halomarina rubra</name>
    <dbReference type="NCBI Taxonomy" id="2071873"/>
    <lineage>
        <taxon>Archaea</taxon>
        <taxon>Methanobacteriati</taxon>
        <taxon>Methanobacteriota</taxon>
        <taxon>Stenosarchaea group</taxon>
        <taxon>Halobacteria</taxon>
        <taxon>Halobacteriales</taxon>
        <taxon>Natronomonadaceae</taxon>
        <taxon>Halomarina</taxon>
    </lineage>
</organism>
<dbReference type="SUPFAM" id="SSF56228">
    <property type="entry name" value="Aldehyde ferredoxin oxidoreductase, N-terminal domain"/>
    <property type="match status" value="1"/>
</dbReference>
<dbReference type="GO" id="GO:0046872">
    <property type="term" value="F:metal ion binding"/>
    <property type="evidence" value="ECO:0007669"/>
    <property type="project" value="UniProtKB-KW"/>
</dbReference>
<evidence type="ECO:0000256" key="3">
    <source>
        <dbReference type="ARBA" id="ARBA00022485"/>
    </source>
</evidence>
<evidence type="ECO:0000313" key="11">
    <source>
        <dbReference type="EMBL" id="MFD1514601.1"/>
    </source>
</evidence>
<evidence type="ECO:0000256" key="7">
    <source>
        <dbReference type="ARBA" id="ARBA00023014"/>
    </source>
</evidence>
<comment type="similarity">
    <text evidence="2">Belongs to the AOR/FOR family.</text>
</comment>
<dbReference type="Pfam" id="PF02730">
    <property type="entry name" value="AFOR_N"/>
    <property type="match status" value="1"/>
</dbReference>
<keyword evidence="7" id="KW-0411">Iron-sulfur</keyword>
<comment type="cofactor">
    <cofactor evidence="8">
        <name>tungstopterin</name>
        <dbReference type="ChEBI" id="CHEBI:30402"/>
    </cofactor>
</comment>
<accession>A0ABD6AXP5</accession>
<evidence type="ECO:0000256" key="4">
    <source>
        <dbReference type="ARBA" id="ARBA00022723"/>
    </source>
</evidence>
<feature type="region of interest" description="Disordered" evidence="9">
    <location>
        <begin position="268"/>
        <end position="291"/>
    </location>
</feature>
<dbReference type="InterPro" id="IPR013983">
    <property type="entry name" value="Ald_Fedxn_OxRdtase_N"/>
</dbReference>
<dbReference type="Proteomes" id="UP001597187">
    <property type="component" value="Unassembled WGS sequence"/>
</dbReference>
<name>A0ABD6AXP5_9EURY</name>
<feature type="compositionally biased region" description="Basic and acidic residues" evidence="9">
    <location>
        <begin position="272"/>
        <end position="290"/>
    </location>
</feature>
<dbReference type="Gene3D" id="3.60.9.10">
    <property type="entry name" value="Aldehyde ferredoxin oxidoreductase, N-terminal domain"/>
    <property type="match status" value="1"/>
</dbReference>
<evidence type="ECO:0000256" key="9">
    <source>
        <dbReference type="SAM" id="MobiDB-lite"/>
    </source>
</evidence>
<evidence type="ECO:0000256" key="6">
    <source>
        <dbReference type="ARBA" id="ARBA00023004"/>
    </source>
</evidence>
<dbReference type="GO" id="GO:0051539">
    <property type="term" value="F:4 iron, 4 sulfur cluster binding"/>
    <property type="evidence" value="ECO:0007669"/>
    <property type="project" value="UniProtKB-KW"/>
</dbReference>
<sequence length="596" mass="62688">MSTHRRDTVLRVDLTAGTVERERVPERWRRQFLGGKGLGARYLYEDLAAGTDPLGPDNLLAMVWGPLTGYLPGESRLAVVTKSPLTGGFLDSYVGGTVPDALAGALPDCLGVLVTGRATDPTTLVVADGDAHLEPADCWGATTDETDAAYDGAVACIGPAGEHRVRYATVATDGGDHHAGRGGAGAVLGAKRLKAVVARGDPPKVPEDLAGLRDTAEREYRESSTGRWHAASGTLESVEFADAVGALATRGWRESRFEGSEAVGVAAARAAATDRERPDRDTPGDFRVETDAGESVPRGAAAMSLGAGLGIDDFDAVAALGATCDRLGIDVIDAGSAVAWAVRASETGALDRSLSFGDAEAARVLVRAIAHRDGDLADTLADGLDAAAERYGGREVVPSVKAMALPAYDPRDAPAMALAYATSDRGACHRRARPIETEAFDGGTWSDADRVDRVDRAQTARSALWSLVVDDFVGETVDDLGASWLQALGDDHDVASLSRLGERVWTLTRLFNVREGFDRRDDRLPPALTVAAAGGDDALDPEAFEALLSTYYAARGWGPRGRPTRRTLARLDLAGVVDAVTPLDDRAVGVDRPADD</sequence>
<keyword evidence="6" id="KW-0408">Iron</keyword>
<dbReference type="Gene3D" id="1.10.599.10">
    <property type="entry name" value="Aldehyde Ferredoxin Oxidoreductase Protein, subunit A, domain 3"/>
    <property type="match status" value="1"/>
</dbReference>
<evidence type="ECO:0000256" key="2">
    <source>
        <dbReference type="ARBA" id="ARBA00011032"/>
    </source>
</evidence>
<dbReference type="Gene3D" id="1.10.569.10">
    <property type="entry name" value="Aldehyde Ferredoxin Oxidoreductase Protein, subunit A, domain 2"/>
    <property type="match status" value="1"/>
</dbReference>
<comment type="cofactor">
    <cofactor evidence="1">
        <name>[4Fe-4S] cluster</name>
        <dbReference type="ChEBI" id="CHEBI:49883"/>
    </cofactor>
</comment>
<feature type="domain" description="Aldehyde ferredoxin oxidoreductase N-terminal" evidence="10">
    <location>
        <begin position="6"/>
        <end position="202"/>
    </location>
</feature>
<dbReference type="InterPro" id="IPR013984">
    <property type="entry name" value="Ald_Fedxn_OxRdtase_dom2"/>
</dbReference>
<dbReference type="InterPro" id="IPR001203">
    <property type="entry name" value="OxRdtase_Ald_Fedxn_C"/>
</dbReference>
<evidence type="ECO:0000256" key="1">
    <source>
        <dbReference type="ARBA" id="ARBA00001966"/>
    </source>
</evidence>
<dbReference type="InterPro" id="IPR036503">
    <property type="entry name" value="Ald_Fedxn_OxRdtase_N_sf"/>
</dbReference>
<keyword evidence="5" id="KW-0560">Oxidoreductase</keyword>
<evidence type="ECO:0000313" key="12">
    <source>
        <dbReference type="Proteomes" id="UP001597187"/>
    </source>
</evidence>
<keyword evidence="3" id="KW-0004">4Fe-4S</keyword>
<dbReference type="PANTHER" id="PTHR30038">
    <property type="entry name" value="ALDEHYDE FERREDOXIN OXIDOREDUCTASE"/>
    <property type="match status" value="1"/>
</dbReference>
<gene>
    <name evidence="11" type="ORF">ACFSBT_15070</name>
</gene>
<dbReference type="AlphaFoldDB" id="A0ABD6AXP5"/>
<dbReference type="SUPFAM" id="SSF48310">
    <property type="entry name" value="Aldehyde ferredoxin oxidoreductase, C-terminal domains"/>
    <property type="match status" value="1"/>
</dbReference>
<dbReference type="RefSeq" id="WP_369694261.1">
    <property type="nucleotide sequence ID" value="NZ_JALXFV010000008.1"/>
</dbReference>
<evidence type="ECO:0000259" key="10">
    <source>
        <dbReference type="SMART" id="SM00790"/>
    </source>
</evidence>
<evidence type="ECO:0000256" key="8">
    <source>
        <dbReference type="ARBA" id="ARBA00049934"/>
    </source>
</evidence>
<dbReference type="PANTHER" id="PTHR30038:SF7">
    <property type="entry name" value="TUNGSTEN-CONTAINING GLYCERALDEHYDE-3-PHOSPHATE:FERREDOXIN OXIDOREDUCTASE"/>
    <property type="match status" value="1"/>
</dbReference>
<comment type="caution">
    <text evidence="11">The sequence shown here is derived from an EMBL/GenBank/DDBJ whole genome shotgun (WGS) entry which is preliminary data.</text>
</comment>
<dbReference type="SMART" id="SM00790">
    <property type="entry name" value="AFOR_N"/>
    <property type="match status" value="1"/>
</dbReference>
<evidence type="ECO:0000256" key="5">
    <source>
        <dbReference type="ARBA" id="ARBA00023002"/>
    </source>
</evidence>
<dbReference type="GO" id="GO:0016491">
    <property type="term" value="F:oxidoreductase activity"/>
    <property type="evidence" value="ECO:0007669"/>
    <property type="project" value="UniProtKB-KW"/>
</dbReference>
<dbReference type="EMBL" id="JBHUDC010000008">
    <property type="protein sequence ID" value="MFD1514601.1"/>
    <property type="molecule type" value="Genomic_DNA"/>
</dbReference>
<proteinExistence type="inferred from homology"/>